<evidence type="ECO:0000313" key="6">
    <source>
        <dbReference type="EMBL" id="SCO67527.1"/>
    </source>
</evidence>
<dbReference type="PANTHER" id="PTHR46118">
    <property type="entry name" value="PROTEIN ABHD11"/>
    <property type="match status" value="1"/>
</dbReference>
<dbReference type="VEuPathDB" id="PlasmoDB:PVW1_090048200"/>
<dbReference type="Proteomes" id="UP000779233">
    <property type="component" value="Unassembled WGS sequence"/>
</dbReference>
<dbReference type="VEuPathDB" id="PlasmoDB:PVX_092755"/>
<dbReference type="EMBL" id="LT635620">
    <property type="protein sequence ID" value="VUZ96111.1"/>
    <property type="molecule type" value="Genomic_DNA"/>
</dbReference>
<dbReference type="OrthoDB" id="194865at2759"/>
<feature type="domain" description="AB hydrolase-1" evidence="4">
    <location>
        <begin position="134"/>
        <end position="233"/>
    </location>
</feature>
<dbReference type="EMBL" id="LT615264">
    <property type="protein sequence ID" value="SCO72913.1"/>
    <property type="molecule type" value="Genomic_DNA"/>
</dbReference>
<dbReference type="Proteomes" id="UP000305196">
    <property type="component" value="Chromosome 9"/>
</dbReference>
<name>A0A1G4HDE3_PLAVI</name>
<comment type="similarity">
    <text evidence="1">Belongs to the AB hydrolase superfamily.</text>
</comment>
<evidence type="ECO:0000256" key="2">
    <source>
        <dbReference type="ARBA" id="ARBA00022801"/>
    </source>
</evidence>
<dbReference type="AlphaFoldDB" id="A0A1G4HDE3"/>
<organism evidence="7 11">
    <name type="scientific">Plasmodium vivax</name>
    <name type="common">malaria parasite P. vivax</name>
    <dbReference type="NCBI Taxonomy" id="5855"/>
    <lineage>
        <taxon>Eukaryota</taxon>
        <taxon>Sar</taxon>
        <taxon>Alveolata</taxon>
        <taxon>Apicomplexa</taxon>
        <taxon>Aconoidasida</taxon>
        <taxon>Haemosporida</taxon>
        <taxon>Plasmodiidae</taxon>
        <taxon>Plasmodium</taxon>
        <taxon>Plasmodium (Plasmodium)</taxon>
    </lineage>
</organism>
<accession>A0A1G4HDE3</accession>
<proteinExistence type="inferred from homology"/>
<reference evidence="9 10" key="1">
    <citation type="submission" date="2016-07" db="EMBL/GenBank/DDBJ databases">
        <authorList>
            <consortium name="Pathogen Informatics"/>
        </authorList>
    </citation>
    <scope>NUCLEOTIDE SEQUENCE [LARGE SCALE GENOMIC DNA]</scope>
    <source>
        <strain evidence="5">PvW1</strain>
    </source>
</reference>
<evidence type="ECO:0000313" key="7">
    <source>
        <dbReference type="EMBL" id="SCO72913.1"/>
    </source>
</evidence>
<protein>
    <submittedName>
        <fullName evidence="5">(malaria parasite P. vivax) hypothetical protein</fullName>
    </submittedName>
    <submittedName>
        <fullName evidence="7">Alpha/beta hydrolase, putative</fullName>
    </submittedName>
</protein>
<gene>
    <name evidence="7" type="ORF">PVC01_090046200</name>
    <name evidence="8" type="ORF">PVP01_0943700</name>
    <name evidence="6" type="ORF">PVT01_090046900</name>
    <name evidence="5" type="ORF">PVW1_090048200</name>
</gene>
<evidence type="ECO:0000313" key="9">
    <source>
        <dbReference type="Proteomes" id="UP000196402"/>
    </source>
</evidence>
<keyword evidence="3" id="KW-0732">Signal</keyword>
<sequence>MLSPLTRSICALLYAVSLCRCFFPIGAGEPRGTHRRGGHPSEAEKQMRSVLRKGSITHLCNKIRCVNRVPWNEGKRRISSATLSSGKRSPSSSRLFSSFETRTFGSQAEQVIDGIAFTIYDNTSIYKEETSSTPIVLIHGCYGSKNNFRVFSKSLKSNKIVTIDLRNHGNSKHTDSMKYEEMESDIKKVLNELHIRNCCIVGFSLGGKVSMYCALKNESLFSHLVVMDILPFDYNERKCHVKLPYNISYMTKILFNIKTNLRPRSKAQFLAHLRAQAPGISSSFEQFICTSLREEAVKAVKAGEAAGNAVGADFTGGADAIGCSAGGPSELQNLVWKINVDTIYRELPHILGFPLNHQERKYHNPCSFIIGQKSDLVYTIPQYQSIIKNYFPSSQNFILPEATHTVYIDNAKECADIVNETLRL</sequence>
<evidence type="ECO:0000313" key="10">
    <source>
        <dbReference type="Proteomes" id="UP000220605"/>
    </source>
</evidence>
<evidence type="ECO:0000256" key="1">
    <source>
        <dbReference type="ARBA" id="ARBA00008645"/>
    </source>
</evidence>
<dbReference type="InterPro" id="IPR029058">
    <property type="entry name" value="AB_hydrolase_fold"/>
</dbReference>
<dbReference type="VEuPathDB" id="PlasmoDB:PVP01_0943700"/>
<keyword evidence="2 7" id="KW-0378">Hydrolase</keyword>
<evidence type="ECO:0000256" key="3">
    <source>
        <dbReference type="SAM" id="SignalP"/>
    </source>
</evidence>
<evidence type="ECO:0000313" key="8">
    <source>
        <dbReference type="EMBL" id="VUZ96111.1"/>
    </source>
</evidence>
<evidence type="ECO:0000313" key="11">
    <source>
        <dbReference type="Proteomes" id="UP000305196"/>
    </source>
</evidence>
<dbReference type="eggNOG" id="KOG2382">
    <property type="taxonomic scope" value="Eukaryota"/>
</dbReference>
<dbReference type="Gene3D" id="3.40.50.1820">
    <property type="entry name" value="alpha/beta hydrolase"/>
    <property type="match status" value="1"/>
</dbReference>
<dbReference type="Proteomes" id="UP000220605">
    <property type="component" value="Chromosome 9"/>
</dbReference>
<dbReference type="SUPFAM" id="SSF53474">
    <property type="entry name" value="alpha/beta-Hydrolases"/>
    <property type="match status" value="1"/>
</dbReference>
<feature type="chain" id="PRO_5011894397" evidence="3">
    <location>
        <begin position="22"/>
        <end position="424"/>
    </location>
</feature>
<evidence type="ECO:0000259" key="4">
    <source>
        <dbReference type="Pfam" id="PF00561"/>
    </source>
</evidence>
<dbReference type="InterPro" id="IPR000073">
    <property type="entry name" value="AB_hydrolase_1"/>
</dbReference>
<dbReference type="Pfam" id="PF00561">
    <property type="entry name" value="Abhydrolase_1"/>
    <property type="match status" value="1"/>
</dbReference>
<feature type="signal peptide" evidence="3">
    <location>
        <begin position="1"/>
        <end position="21"/>
    </location>
</feature>
<evidence type="ECO:0000313" key="5">
    <source>
        <dbReference type="EMBL" id="CAG9477223.1"/>
    </source>
</evidence>
<dbReference type="Proteomes" id="UP000196402">
    <property type="component" value="Chromosome 9"/>
</dbReference>
<dbReference type="VEuPathDB" id="PlasmoDB:PVPAM_090047900"/>
<dbReference type="GO" id="GO:0052689">
    <property type="term" value="F:carboxylic ester hydrolase activity"/>
    <property type="evidence" value="ECO:0007669"/>
    <property type="project" value="TreeGrafter"/>
</dbReference>
<dbReference type="EMBL" id="CAJZCX010000007">
    <property type="protein sequence ID" value="CAG9477223.1"/>
    <property type="molecule type" value="Genomic_DNA"/>
</dbReference>
<dbReference type="EMBL" id="LT615247">
    <property type="protein sequence ID" value="SCO67527.1"/>
    <property type="molecule type" value="Genomic_DNA"/>
</dbReference>
<dbReference type="PANTHER" id="PTHR46118:SF4">
    <property type="entry name" value="PROTEIN ABHD11"/>
    <property type="match status" value="1"/>
</dbReference>